<reference evidence="1" key="1">
    <citation type="submission" date="2015-11" db="EMBL/GenBank/DDBJ databases">
        <title>De novo transcriptome assembly of four potential Pierce s Disease insect vectors from Arizona vineyards.</title>
        <authorList>
            <person name="Tassone E.E."/>
        </authorList>
    </citation>
    <scope>NUCLEOTIDE SEQUENCE</scope>
</reference>
<dbReference type="AlphaFoldDB" id="A0A1B6JJB1"/>
<accession>A0A1B6JJB1</accession>
<feature type="non-terminal residue" evidence="1">
    <location>
        <position position="1"/>
    </location>
</feature>
<protein>
    <submittedName>
        <fullName evidence="1">Uncharacterized protein</fullName>
    </submittedName>
</protein>
<proteinExistence type="predicted"/>
<name>A0A1B6JJB1_9HEMI</name>
<evidence type="ECO:0000313" key="1">
    <source>
        <dbReference type="EMBL" id="JAS99013.1"/>
    </source>
</evidence>
<sequence length="114" mass="13497">YWVKFYLKIFKENFTLHFGRPQVDTCCTCEALEIKIKSKFLNDIAKRVHVAEKIVHKRRAKKFYYKINEVQEQAATNENIGGICIDYMQNLQLPTIPVQETFYLRQLTVSVFCV</sequence>
<dbReference type="EMBL" id="GECU01008693">
    <property type="protein sequence ID" value="JAS99013.1"/>
    <property type="molecule type" value="Transcribed_RNA"/>
</dbReference>
<gene>
    <name evidence="1" type="ORF">g.56779</name>
</gene>
<organism evidence="1">
    <name type="scientific">Homalodisca liturata</name>
    <dbReference type="NCBI Taxonomy" id="320908"/>
    <lineage>
        <taxon>Eukaryota</taxon>
        <taxon>Metazoa</taxon>
        <taxon>Ecdysozoa</taxon>
        <taxon>Arthropoda</taxon>
        <taxon>Hexapoda</taxon>
        <taxon>Insecta</taxon>
        <taxon>Pterygota</taxon>
        <taxon>Neoptera</taxon>
        <taxon>Paraneoptera</taxon>
        <taxon>Hemiptera</taxon>
        <taxon>Auchenorrhyncha</taxon>
        <taxon>Membracoidea</taxon>
        <taxon>Cicadellidae</taxon>
        <taxon>Cicadellinae</taxon>
        <taxon>Proconiini</taxon>
        <taxon>Homalodisca</taxon>
    </lineage>
</organism>
<feature type="non-terminal residue" evidence="1">
    <location>
        <position position="114"/>
    </location>
</feature>